<name>A0A8E2DP04_9APHY</name>
<dbReference type="InterPro" id="IPR059179">
    <property type="entry name" value="MLKL-like_MCAfunc"/>
</dbReference>
<evidence type="ECO:0000259" key="3">
    <source>
        <dbReference type="SMART" id="SM00382"/>
    </source>
</evidence>
<evidence type="ECO:0000313" key="4">
    <source>
        <dbReference type="EMBL" id="OCH92383.1"/>
    </source>
</evidence>
<dbReference type="InterPro" id="IPR027417">
    <property type="entry name" value="P-loop_NTPase"/>
</dbReference>
<feature type="domain" description="AAA+ ATPase" evidence="3">
    <location>
        <begin position="266"/>
        <end position="416"/>
    </location>
</feature>
<dbReference type="Gene3D" id="1.20.930.20">
    <property type="entry name" value="Adaptor protein Cbl, N-terminal domain"/>
    <property type="match status" value="1"/>
</dbReference>
<dbReference type="Gene3D" id="3.40.50.300">
    <property type="entry name" value="P-loop containing nucleotide triphosphate hydrolases"/>
    <property type="match status" value="1"/>
</dbReference>
<dbReference type="OrthoDB" id="3228837at2759"/>
<proteinExistence type="predicted"/>
<dbReference type="SMART" id="SM00382">
    <property type="entry name" value="AAA"/>
    <property type="match status" value="1"/>
</dbReference>
<evidence type="ECO:0000256" key="1">
    <source>
        <dbReference type="ARBA" id="ARBA00022737"/>
    </source>
</evidence>
<dbReference type="Pfam" id="PF24883">
    <property type="entry name" value="NPHP3_N"/>
    <property type="match status" value="1"/>
</dbReference>
<dbReference type="GO" id="GO:0007166">
    <property type="term" value="P:cell surface receptor signaling pathway"/>
    <property type="evidence" value="ECO:0007669"/>
    <property type="project" value="InterPro"/>
</dbReference>
<dbReference type="Proteomes" id="UP000250043">
    <property type="component" value="Unassembled WGS sequence"/>
</dbReference>
<dbReference type="InterPro" id="IPR036537">
    <property type="entry name" value="Adaptor_Cbl_N_dom_sf"/>
</dbReference>
<protein>
    <recommendedName>
        <fullName evidence="3">AAA+ ATPase domain-containing protein</fullName>
    </recommendedName>
</protein>
<dbReference type="InterPro" id="IPR003593">
    <property type="entry name" value="AAA+_ATPase"/>
</dbReference>
<keyword evidence="1" id="KW-0677">Repeat</keyword>
<dbReference type="EMBL" id="KV722370">
    <property type="protein sequence ID" value="OCH92383.1"/>
    <property type="molecule type" value="Genomic_DNA"/>
</dbReference>
<dbReference type="InterPro" id="IPR056884">
    <property type="entry name" value="NPHP3-like_N"/>
</dbReference>
<dbReference type="PANTHER" id="PTHR10039:SF14">
    <property type="entry name" value="NACHT DOMAIN-CONTAINING PROTEIN"/>
    <property type="match status" value="1"/>
</dbReference>
<dbReference type="SUPFAM" id="SSF52540">
    <property type="entry name" value="P-loop containing nucleoside triphosphate hydrolases"/>
    <property type="match status" value="1"/>
</dbReference>
<organism evidence="4 5">
    <name type="scientific">Obba rivulosa</name>
    <dbReference type="NCBI Taxonomy" id="1052685"/>
    <lineage>
        <taxon>Eukaryota</taxon>
        <taxon>Fungi</taxon>
        <taxon>Dikarya</taxon>
        <taxon>Basidiomycota</taxon>
        <taxon>Agaricomycotina</taxon>
        <taxon>Agaricomycetes</taxon>
        <taxon>Polyporales</taxon>
        <taxon>Gelatoporiaceae</taxon>
        <taxon>Obba</taxon>
    </lineage>
</organism>
<keyword evidence="5" id="KW-1185">Reference proteome</keyword>
<dbReference type="PANTHER" id="PTHR10039">
    <property type="entry name" value="AMELOGENIN"/>
    <property type="match status" value="1"/>
</dbReference>
<sequence length="1105" mass="125278">MDQILSGLPIPGLAQALQASGLLLDRIAKTRTNARGKQEVVDSVRKLLKILDSSIKELVPQLEDMDEMEREEAKKQLLDSSALQTRIQGLVSALQEILNAVECVSHKHWYSRLWYAYQDAEALQGIRERINVATEHFQIQDRISVQALLGNIKNHARDTVAVLRNIEREQIAFRKHLEREDQKYWERTERRRTRNQESIRERKPRQHADVGQEQQERENREILEELRPVDASYRSYLNDEKARLQKGTREQVLQDLFKWIKDPVQARRVHILHGPAGMGKSAILHAIARQLDKDCLGASFFFNRGDKELGNANRVFTTLVYQLAHLKQELRTLIVDATTTYLPLGHSQAINYQAQRLFIEPLRRLREPPLLLLAVIDGVDECADTPEGVVAAMLQLLCEAAHEIPFLRILVATRPETYIMDALRCCQHSESIVFRDLLRDDARQDISLFIRMEFNKCASGSSPFPLIQQRPDAAEQLARISDGLFIYASTVVRYLVRNKYYAVDIYDVLLQSQGSMKGSVKIHDRLDVLYITILRRAFSDDVEDSHRMVHIHQVLTWIALSRTHITVRDLEHVGIPFSAALHVIDRLRSVLIVEDPIGIDTAIQPCHASFPQFLLDSIRCTEVAFRVSSSAGHNYIAASLLELLTRDHGGDESEVSEDAKAMESYALANWKTHLFAAGDSNHSQLPELDSVHERILVSLQDLLSQDHVHRDELEHAEGTPSAVTQYIDMLYRTTLRVAFAKHYTDSPQTIAHIRTVLTWIALAPGKFTAGDLRAVDIPLATSVIILSRLSLTLILGPDQRLAADTVICPRHSSFSTFLIDATRCMDPAFHISSSDGRGQIAEAIILILTQSYGRIHGRMDFKSSPQLRRYSRESWTTHLTHFQNSAYLLPKVDNLYRTALASAFYGHHDDSDKMTDHMHQFLTWIALGERSFSMADLEITGIPPEACDVLIRRLDFVFVFGVGGSRMKREVYPRHNSFQQYLVDGTRCTDPALLMSRPHGHGKIVCGLLTCLKKLSGGDIADYAEQKWISHLSLAHPTDEICSSLRSCLEDEIVRRSIVARAGRPGLLKVKEWCMQDGVPDDLSKIVDSAMKEVARDIGKDKRAS</sequence>
<gene>
    <name evidence="4" type="ORF">OBBRIDRAFT_791371</name>
</gene>
<dbReference type="CDD" id="cd21037">
    <property type="entry name" value="MLKL_NTD"/>
    <property type="match status" value="1"/>
</dbReference>
<evidence type="ECO:0000313" key="5">
    <source>
        <dbReference type="Proteomes" id="UP000250043"/>
    </source>
</evidence>
<reference evidence="4 5" key="1">
    <citation type="submission" date="2016-07" db="EMBL/GenBank/DDBJ databases">
        <title>Draft genome of the white-rot fungus Obba rivulosa 3A-2.</title>
        <authorList>
            <consortium name="DOE Joint Genome Institute"/>
            <person name="Miettinen O."/>
            <person name="Riley R."/>
            <person name="Acob R."/>
            <person name="Barry K."/>
            <person name="Cullen D."/>
            <person name="De Vries R."/>
            <person name="Hainaut M."/>
            <person name="Hatakka A."/>
            <person name="Henrissat B."/>
            <person name="Hilden K."/>
            <person name="Kuo R."/>
            <person name="Labutti K."/>
            <person name="Lipzen A."/>
            <person name="Makela M.R."/>
            <person name="Sandor L."/>
            <person name="Spatafora J.W."/>
            <person name="Grigoriev I.V."/>
            <person name="Hibbett D.S."/>
        </authorList>
    </citation>
    <scope>NUCLEOTIDE SEQUENCE [LARGE SCALE GENOMIC DNA]</scope>
    <source>
        <strain evidence="4 5">3A-2</strain>
    </source>
</reference>
<accession>A0A8E2DP04</accession>
<dbReference type="AlphaFoldDB" id="A0A8E2DP04"/>
<feature type="region of interest" description="Disordered" evidence="2">
    <location>
        <begin position="189"/>
        <end position="222"/>
    </location>
</feature>
<evidence type="ECO:0000256" key="2">
    <source>
        <dbReference type="SAM" id="MobiDB-lite"/>
    </source>
</evidence>